<dbReference type="Proteomes" id="UP000249008">
    <property type="component" value="Chromosome 1"/>
</dbReference>
<dbReference type="RefSeq" id="WP_005980180.1">
    <property type="nucleotide sequence ID" value="NZ_BAABXY010000001.1"/>
</dbReference>
<gene>
    <name evidence="1" type="ORF">NCTC12112_01799</name>
</gene>
<dbReference type="GeneID" id="78456337"/>
<evidence type="ECO:0008006" key="3">
    <source>
        <dbReference type="Google" id="ProtNLM"/>
    </source>
</evidence>
<sequence length="79" mass="9323">MEIRFCGGCNPLYHREKLYEKLKLLPPSKEEVIIILNGCQRGCVKALGNKRVINIQEYLVHIGKFHEEEILKWIMEKLK</sequence>
<dbReference type="EMBL" id="LS483487">
    <property type="protein sequence ID" value="SQJ04029.1"/>
    <property type="molecule type" value="Genomic_DNA"/>
</dbReference>
<evidence type="ECO:0000313" key="1">
    <source>
        <dbReference type="EMBL" id="SQJ04029.1"/>
    </source>
</evidence>
<protein>
    <recommendedName>
        <fullName evidence="3">DUF1450 domain-containing protein</fullName>
    </recommendedName>
</protein>
<dbReference type="AlphaFoldDB" id="A0AAX1TRC9"/>
<accession>A0AAX1TRC9</accession>
<evidence type="ECO:0000313" key="2">
    <source>
        <dbReference type="Proteomes" id="UP000249008"/>
    </source>
</evidence>
<proteinExistence type="predicted"/>
<reference evidence="1 2" key="1">
    <citation type="submission" date="2018-06" db="EMBL/GenBank/DDBJ databases">
        <authorList>
            <consortium name="Pathogen Informatics"/>
            <person name="Doyle S."/>
        </authorList>
    </citation>
    <scope>NUCLEOTIDE SEQUENCE [LARGE SCALE GENOMIC DNA]</scope>
    <source>
        <strain evidence="1 2">NCTC12112</strain>
    </source>
</reference>
<name>A0AAX1TRC9_9FUSO</name>
<organism evidence="1 2">
    <name type="scientific">Fusobacterium ulcerans</name>
    <dbReference type="NCBI Taxonomy" id="861"/>
    <lineage>
        <taxon>Bacteria</taxon>
        <taxon>Fusobacteriati</taxon>
        <taxon>Fusobacteriota</taxon>
        <taxon>Fusobacteriia</taxon>
        <taxon>Fusobacteriales</taxon>
        <taxon>Fusobacteriaceae</taxon>
        <taxon>Fusobacterium</taxon>
    </lineage>
</organism>
<dbReference type="KEGG" id="ful:C4N20_16030"/>